<reference evidence="2 3" key="1">
    <citation type="journal article" date="2021" name="Sci. Rep.">
        <title>Genome sequencing of the multicellular alga Astrephomene provides insights into convergent evolution of germ-soma differentiation.</title>
        <authorList>
            <person name="Yamashita S."/>
            <person name="Yamamoto K."/>
            <person name="Matsuzaki R."/>
            <person name="Suzuki S."/>
            <person name="Yamaguchi H."/>
            <person name="Hirooka S."/>
            <person name="Minakuchi Y."/>
            <person name="Miyagishima S."/>
            <person name="Kawachi M."/>
            <person name="Toyoda A."/>
            <person name="Nozaki H."/>
        </authorList>
    </citation>
    <scope>NUCLEOTIDE SEQUENCE [LARGE SCALE GENOMIC DNA]</scope>
    <source>
        <strain evidence="2 3">NIES-4017</strain>
    </source>
</reference>
<evidence type="ECO:0000313" key="2">
    <source>
        <dbReference type="EMBL" id="GFR42755.1"/>
    </source>
</evidence>
<dbReference type="AlphaFoldDB" id="A0AAD3HJL6"/>
<dbReference type="InterPro" id="IPR027417">
    <property type="entry name" value="P-loop_NTPase"/>
</dbReference>
<dbReference type="Proteomes" id="UP001054857">
    <property type="component" value="Unassembled WGS sequence"/>
</dbReference>
<dbReference type="EMBL" id="BMAR01000004">
    <property type="protein sequence ID" value="GFR42755.1"/>
    <property type="molecule type" value="Genomic_DNA"/>
</dbReference>
<evidence type="ECO:0000313" key="3">
    <source>
        <dbReference type="Proteomes" id="UP001054857"/>
    </source>
</evidence>
<dbReference type="Gene3D" id="3.40.50.300">
    <property type="entry name" value="P-loop containing nucleotide triphosphate hydrolases"/>
    <property type="match status" value="1"/>
</dbReference>
<comment type="caution">
    <text evidence="2">The sequence shown here is derived from an EMBL/GenBank/DDBJ whole genome shotgun (WGS) entry which is preliminary data.</text>
</comment>
<organism evidence="2 3">
    <name type="scientific">Astrephomene gubernaculifera</name>
    <dbReference type="NCBI Taxonomy" id="47775"/>
    <lineage>
        <taxon>Eukaryota</taxon>
        <taxon>Viridiplantae</taxon>
        <taxon>Chlorophyta</taxon>
        <taxon>core chlorophytes</taxon>
        <taxon>Chlorophyceae</taxon>
        <taxon>CS clade</taxon>
        <taxon>Chlamydomonadales</taxon>
        <taxon>Astrephomenaceae</taxon>
        <taxon>Astrephomene</taxon>
    </lineage>
</organism>
<proteinExistence type="predicted"/>
<gene>
    <name evidence="2" type="ORF">Agub_g3667</name>
</gene>
<feature type="compositionally biased region" description="Polar residues" evidence="1">
    <location>
        <begin position="7"/>
        <end position="20"/>
    </location>
</feature>
<feature type="non-terminal residue" evidence="2">
    <location>
        <position position="321"/>
    </location>
</feature>
<sequence>ARRQREQATAPQAINDSSQDAEAALEHSEAAEGIFSTRRLEADEEELLAGAQHEADLEQFDEAAFLQQAADARAVEADAQAAAAQPAPDQPFDAAAVANAFIAMPPFQERYTHAACLPMMYIPPLDPLGMITYPSTDRVRAQEHQVVAWTKEMQMYGTPAGAHASPSATLPHRMATPSEEARHPQLHVIGGATSLEVTTLQQLQQACRGGALPPYTRCPRRELPSPEQVALLFSLHEEQARPFLRLAYTLLLEGIGLQQPPANVLITGRAGTGKSRILLALLWLAFQYDHQDMIAVTSYTHRGALEVSTPSATGRTTSSFF</sequence>
<protein>
    <submittedName>
        <fullName evidence="2">Uncharacterized protein</fullName>
    </submittedName>
</protein>
<dbReference type="SUPFAM" id="SSF52540">
    <property type="entry name" value="P-loop containing nucleoside triphosphate hydrolases"/>
    <property type="match status" value="1"/>
</dbReference>
<feature type="region of interest" description="Disordered" evidence="1">
    <location>
        <begin position="1"/>
        <end position="27"/>
    </location>
</feature>
<evidence type="ECO:0000256" key="1">
    <source>
        <dbReference type="SAM" id="MobiDB-lite"/>
    </source>
</evidence>
<accession>A0AAD3HJL6</accession>
<feature type="non-terminal residue" evidence="2">
    <location>
        <position position="1"/>
    </location>
</feature>
<keyword evidence="3" id="KW-1185">Reference proteome</keyword>
<name>A0AAD3HJL6_9CHLO</name>